<dbReference type="Proteomes" id="UP000250235">
    <property type="component" value="Unassembled WGS sequence"/>
</dbReference>
<protein>
    <submittedName>
        <fullName evidence="2">Uncharacterized protein</fullName>
    </submittedName>
</protein>
<dbReference type="OrthoDB" id="1435097at2759"/>
<evidence type="ECO:0000313" key="3">
    <source>
        <dbReference type="Proteomes" id="UP000250235"/>
    </source>
</evidence>
<feature type="chain" id="PRO_5016437652" evidence="1">
    <location>
        <begin position="18"/>
        <end position="105"/>
    </location>
</feature>
<feature type="signal peptide" evidence="1">
    <location>
        <begin position="1"/>
        <end position="17"/>
    </location>
</feature>
<keyword evidence="3" id="KW-1185">Reference proteome</keyword>
<proteinExistence type="predicted"/>
<gene>
    <name evidence="2" type="ORF">F511_42993</name>
</gene>
<evidence type="ECO:0000313" key="2">
    <source>
        <dbReference type="EMBL" id="KZV47696.1"/>
    </source>
</evidence>
<keyword evidence="1" id="KW-0732">Signal</keyword>
<accession>A0A2Z7CS89</accession>
<reference evidence="2 3" key="1">
    <citation type="journal article" date="2015" name="Proc. Natl. Acad. Sci. U.S.A.">
        <title>The resurrection genome of Boea hygrometrica: A blueprint for survival of dehydration.</title>
        <authorList>
            <person name="Xiao L."/>
            <person name="Yang G."/>
            <person name="Zhang L."/>
            <person name="Yang X."/>
            <person name="Zhao S."/>
            <person name="Ji Z."/>
            <person name="Zhou Q."/>
            <person name="Hu M."/>
            <person name="Wang Y."/>
            <person name="Chen M."/>
            <person name="Xu Y."/>
            <person name="Jin H."/>
            <person name="Xiao X."/>
            <person name="Hu G."/>
            <person name="Bao F."/>
            <person name="Hu Y."/>
            <person name="Wan P."/>
            <person name="Li L."/>
            <person name="Deng X."/>
            <person name="Kuang T."/>
            <person name="Xiang C."/>
            <person name="Zhu J.K."/>
            <person name="Oliver M.J."/>
            <person name="He Y."/>
        </authorList>
    </citation>
    <scope>NUCLEOTIDE SEQUENCE [LARGE SCALE GENOMIC DNA]</scope>
    <source>
        <strain evidence="3">cv. XS01</strain>
    </source>
</reference>
<dbReference type="AlphaFoldDB" id="A0A2Z7CS89"/>
<dbReference type="EMBL" id="KQ994785">
    <property type="protein sequence ID" value="KZV47696.1"/>
    <property type="molecule type" value="Genomic_DNA"/>
</dbReference>
<organism evidence="2 3">
    <name type="scientific">Dorcoceras hygrometricum</name>
    <dbReference type="NCBI Taxonomy" id="472368"/>
    <lineage>
        <taxon>Eukaryota</taxon>
        <taxon>Viridiplantae</taxon>
        <taxon>Streptophyta</taxon>
        <taxon>Embryophyta</taxon>
        <taxon>Tracheophyta</taxon>
        <taxon>Spermatophyta</taxon>
        <taxon>Magnoliopsida</taxon>
        <taxon>eudicotyledons</taxon>
        <taxon>Gunneridae</taxon>
        <taxon>Pentapetalae</taxon>
        <taxon>asterids</taxon>
        <taxon>lamiids</taxon>
        <taxon>Lamiales</taxon>
        <taxon>Gesneriaceae</taxon>
        <taxon>Didymocarpoideae</taxon>
        <taxon>Trichosporeae</taxon>
        <taxon>Loxocarpinae</taxon>
        <taxon>Dorcoceras</taxon>
    </lineage>
</organism>
<evidence type="ECO:0000256" key="1">
    <source>
        <dbReference type="SAM" id="SignalP"/>
    </source>
</evidence>
<name>A0A2Z7CS89_9LAMI</name>
<sequence>MCLCVFTLFRARGLTFTSFFEVEDGLLEITKYGGPHTCITTNVGIDHHNLNNNMIAQTLLCIVRCNPSYEIKYIMKDVKDKYGYEITYSKAWRSLRRGVEIVYGT</sequence>